<dbReference type="Pfam" id="PF12728">
    <property type="entry name" value="HTH_17"/>
    <property type="match status" value="1"/>
</dbReference>
<evidence type="ECO:0000259" key="1">
    <source>
        <dbReference type="Pfam" id="PF12728"/>
    </source>
</evidence>
<name>A0ABT9V8V3_9BACL</name>
<feature type="domain" description="Helix-turn-helix" evidence="1">
    <location>
        <begin position="80"/>
        <end position="126"/>
    </location>
</feature>
<organism evidence="2 3">
    <name type="scientific">Anoxybacillus andreesenii</name>
    <dbReference type="NCBI Taxonomy" id="1325932"/>
    <lineage>
        <taxon>Bacteria</taxon>
        <taxon>Bacillati</taxon>
        <taxon>Bacillota</taxon>
        <taxon>Bacilli</taxon>
        <taxon>Bacillales</taxon>
        <taxon>Anoxybacillaceae</taxon>
        <taxon>Anoxybacillus</taxon>
    </lineage>
</organism>
<gene>
    <name evidence="2" type="ORF">J2S07_003721</name>
</gene>
<reference evidence="2 3" key="1">
    <citation type="submission" date="2023-07" db="EMBL/GenBank/DDBJ databases">
        <title>Genomic Encyclopedia of Type Strains, Phase IV (KMG-IV): sequencing the most valuable type-strain genomes for metagenomic binning, comparative biology and taxonomic classification.</title>
        <authorList>
            <person name="Goeker M."/>
        </authorList>
    </citation>
    <scope>NUCLEOTIDE SEQUENCE [LARGE SCALE GENOMIC DNA]</scope>
    <source>
        <strain evidence="2 3">DSM 23948</strain>
    </source>
</reference>
<comment type="caution">
    <text evidence="2">The sequence shown here is derived from an EMBL/GenBank/DDBJ whole genome shotgun (WGS) entry which is preliminary data.</text>
</comment>
<evidence type="ECO:0000313" key="3">
    <source>
        <dbReference type="Proteomes" id="UP001231362"/>
    </source>
</evidence>
<accession>A0ABT9V8V3</accession>
<dbReference type="Proteomes" id="UP001231362">
    <property type="component" value="Unassembled WGS sequence"/>
</dbReference>
<dbReference type="RefSeq" id="WP_307151854.1">
    <property type="nucleotide sequence ID" value="NZ_JAUSTU010000026.1"/>
</dbReference>
<dbReference type="InterPro" id="IPR009061">
    <property type="entry name" value="DNA-bd_dom_put_sf"/>
</dbReference>
<sequence>MIEQRKDEIFEVVNDLEKVLDNLRDASISLPIQRAIDVLRRAMTVQVGDKQITFFSDDTVEFKQYIEPSINSEKVDEQNYVDTKTVADYYGVTPETVRNWIKQNIISGHQIGGPRGRFMIPKEEFEFLKAKKEYKNEETEVIMKELLGDDYTEDWESEVEE</sequence>
<dbReference type="Gene3D" id="1.10.1660.10">
    <property type="match status" value="1"/>
</dbReference>
<dbReference type="InterPro" id="IPR041657">
    <property type="entry name" value="HTH_17"/>
</dbReference>
<protein>
    <submittedName>
        <fullName evidence="2">Transposase-like protein</fullName>
    </submittedName>
</protein>
<dbReference type="EMBL" id="JAUSTU010000026">
    <property type="protein sequence ID" value="MDQ0157386.1"/>
    <property type="molecule type" value="Genomic_DNA"/>
</dbReference>
<keyword evidence="3" id="KW-1185">Reference proteome</keyword>
<proteinExistence type="predicted"/>
<dbReference type="SUPFAM" id="SSF46955">
    <property type="entry name" value="Putative DNA-binding domain"/>
    <property type="match status" value="1"/>
</dbReference>
<evidence type="ECO:0000313" key="2">
    <source>
        <dbReference type="EMBL" id="MDQ0157386.1"/>
    </source>
</evidence>